<dbReference type="Pfam" id="PF00282">
    <property type="entry name" value="Pyridoxal_deC"/>
    <property type="match status" value="2"/>
</dbReference>
<dbReference type="InterPro" id="IPR015424">
    <property type="entry name" value="PyrdxlP-dep_Trfase"/>
</dbReference>
<accession>A0A8H7H5G9</accession>
<dbReference type="InterPro" id="IPR010977">
    <property type="entry name" value="Aromatic_deC"/>
</dbReference>
<dbReference type="GO" id="GO:0005737">
    <property type="term" value="C:cytoplasm"/>
    <property type="evidence" value="ECO:0007669"/>
    <property type="project" value="TreeGrafter"/>
</dbReference>
<dbReference type="GO" id="GO:0030170">
    <property type="term" value="F:pyridoxal phosphate binding"/>
    <property type="evidence" value="ECO:0007669"/>
    <property type="project" value="InterPro"/>
</dbReference>
<dbReference type="PANTHER" id="PTHR11999">
    <property type="entry name" value="GROUP II PYRIDOXAL-5-PHOSPHATE DECARBOXYLASE"/>
    <property type="match status" value="1"/>
</dbReference>
<keyword evidence="4 6" id="KW-0663">Pyridoxal phosphate</keyword>
<keyword evidence="5 7" id="KW-0456">Lyase</keyword>
<evidence type="ECO:0000256" key="7">
    <source>
        <dbReference type="RuleBase" id="RU000382"/>
    </source>
</evidence>
<dbReference type="InterPro" id="IPR002129">
    <property type="entry name" value="PyrdxlP-dep_de-COase"/>
</dbReference>
<dbReference type="GO" id="GO:0006520">
    <property type="term" value="P:amino acid metabolic process"/>
    <property type="evidence" value="ECO:0007669"/>
    <property type="project" value="InterPro"/>
</dbReference>
<dbReference type="AlphaFoldDB" id="A0A8H7H5G9"/>
<dbReference type="GO" id="GO:0016831">
    <property type="term" value="F:carboxy-lyase activity"/>
    <property type="evidence" value="ECO:0007669"/>
    <property type="project" value="UniProtKB-KW"/>
</dbReference>
<dbReference type="InterPro" id="IPR015422">
    <property type="entry name" value="PyrdxlP-dep_Trfase_small"/>
</dbReference>
<evidence type="ECO:0000256" key="4">
    <source>
        <dbReference type="ARBA" id="ARBA00022898"/>
    </source>
</evidence>
<comment type="cofactor">
    <cofactor evidence="1 6 7">
        <name>pyridoxal 5'-phosphate</name>
        <dbReference type="ChEBI" id="CHEBI:597326"/>
    </cofactor>
</comment>
<protein>
    <submittedName>
        <fullName evidence="9">Pyridoxal-dependent decarboxylase conserved domain</fullName>
    </submittedName>
</protein>
<evidence type="ECO:0000313" key="9">
    <source>
        <dbReference type="EMBL" id="KAF8678207.1"/>
    </source>
</evidence>
<dbReference type="PANTHER" id="PTHR11999:SF70">
    <property type="entry name" value="MIP05841P"/>
    <property type="match status" value="1"/>
</dbReference>
<organism evidence="9 11">
    <name type="scientific">Rhizoctonia solani</name>
    <dbReference type="NCBI Taxonomy" id="456999"/>
    <lineage>
        <taxon>Eukaryota</taxon>
        <taxon>Fungi</taxon>
        <taxon>Dikarya</taxon>
        <taxon>Basidiomycota</taxon>
        <taxon>Agaricomycotina</taxon>
        <taxon>Agaricomycetes</taxon>
        <taxon>Cantharellales</taxon>
        <taxon>Ceratobasidiaceae</taxon>
        <taxon>Rhizoctonia</taxon>
    </lineage>
</organism>
<dbReference type="EMBL" id="JACYCF010000005">
    <property type="protein sequence ID" value="KAF8756901.1"/>
    <property type="molecule type" value="Genomic_DNA"/>
</dbReference>
<feature type="modified residue" description="N6-(pyridoxal phosphate)lysine" evidence="6">
    <location>
        <position position="302"/>
    </location>
</feature>
<evidence type="ECO:0000256" key="5">
    <source>
        <dbReference type="ARBA" id="ARBA00023239"/>
    </source>
</evidence>
<feature type="compositionally biased region" description="Polar residues" evidence="8">
    <location>
        <begin position="465"/>
        <end position="479"/>
    </location>
</feature>
<evidence type="ECO:0000256" key="6">
    <source>
        <dbReference type="PIRSR" id="PIRSR602129-50"/>
    </source>
</evidence>
<dbReference type="EMBL" id="JACYCC010000039">
    <property type="protein sequence ID" value="KAF8678207.1"/>
    <property type="molecule type" value="Genomic_DNA"/>
</dbReference>
<dbReference type="PROSITE" id="PS00392">
    <property type="entry name" value="DDC_GAD_HDC_YDC"/>
    <property type="match status" value="1"/>
</dbReference>
<dbReference type="PRINTS" id="PR00800">
    <property type="entry name" value="YHDCRBOXLASE"/>
</dbReference>
<dbReference type="GO" id="GO:0019752">
    <property type="term" value="P:carboxylic acid metabolic process"/>
    <property type="evidence" value="ECO:0007669"/>
    <property type="project" value="InterPro"/>
</dbReference>
<evidence type="ECO:0000256" key="2">
    <source>
        <dbReference type="ARBA" id="ARBA00009533"/>
    </source>
</evidence>
<dbReference type="SUPFAM" id="SSF53383">
    <property type="entry name" value="PLP-dependent transferases"/>
    <property type="match status" value="1"/>
</dbReference>
<comment type="caution">
    <text evidence="9">The sequence shown here is derived from an EMBL/GenBank/DDBJ whole genome shotgun (WGS) entry which is preliminary data.</text>
</comment>
<keyword evidence="3" id="KW-0210">Decarboxylase</keyword>
<proteinExistence type="inferred from homology"/>
<dbReference type="Gene3D" id="3.40.640.10">
    <property type="entry name" value="Type I PLP-dependent aspartate aminotransferase-like (Major domain)"/>
    <property type="match status" value="1"/>
</dbReference>
<sequence>MNVEEFRRAAYAAVDAICDYQKSLEDLPVVAQVEPGNPLIGFFVTEEAPTKGESFDVIAKDFQEYIMPGITHWQHPSFFAYFPVANTFESVLADILAGSITNPGFNWACSPACTELEMLVMDWAAKLFGLDPTFYVDSKSGGGVLLTTASDSALTAAVAARARYTKAHPDVPLDKLVIYGTSQTHSLGAKAALILGLQFRAIEVYAEDNYALRGDSLVNAIEEDKKAGVHPFIVIATVGTTSSGAIDNIEEVGQALTKYPDIWLHIDAAWAGVALACPEFREISYLGAINAYAHSFCTNFHKWGLVNFDCSTLWVRDRTLLTDALDVTPEFLRTKQADAGAVIDYRNWHLALGRRFRSLKVWFVLRRYCMKDFHMYIPFSNPDLFPTSFGVEGFQAHIRKGVELAKIFESLVEQSSLFEIVTPRSFALVVFRLRTPTALPTPAAATPIEGSGLSQEKELTAGASPDTTTTEARLRQSSQTKSNALNRAFYARISARKTILLTQTDLAGTFCIRMAIGTARTEEKHIREAFDLLVEEAQETLREWRD</sequence>
<dbReference type="InterPro" id="IPR015421">
    <property type="entry name" value="PyrdxlP-dep_Trfase_major"/>
</dbReference>
<dbReference type="Proteomes" id="UP000650582">
    <property type="component" value="Unassembled WGS sequence"/>
</dbReference>
<evidence type="ECO:0000256" key="1">
    <source>
        <dbReference type="ARBA" id="ARBA00001933"/>
    </source>
</evidence>
<gene>
    <name evidence="10" type="ORF">RHS01_04052</name>
    <name evidence="9" type="ORF">RHS04_05602</name>
</gene>
<reference evidence="9" key="1">
    <citation type="submission" date="2020-09" db="EMBL/GenBank/DDBJ databases">
        <title>Comparative genome analyses of four rice-infecting Rhizoctonia solani isolates reveal extensive enrichment of homogalacturonan modification genes.</title>
        <authorList>
            <person name="Lee D.-Y."/>
            <person name="Jeon J."/>
            <person name="Kim K.-T."/>
            <person name="Cheong K."/>
            <person name="Song H."/>
            <person name="Choi G."/>
            <person name="Ko J."/>
            <person name="Opiyo S.O."/>
            <person name="Zuo S."/>
            <person name="Madhav S."/>
            <person name="Lee Y.-H."/>
            <person name="Wang G.-L."/>
        </authorList>
    </citation>
    <scope>NUCLEOTIDE SEQUENCE</scope>
    <source>
        <strain evidence="10">AG1-IA B2</strain>
        <strain evidence="9">AG1-IA YN-7</strain>
    </source>
</reference>
<dbReference type="Gene3D" id="1.20.1340.10">
    <property type="entry name" value="dopa decarboxylase, N-terminal domain"/>
    <property type="match status" value="1"/>
</dbReference>
<dbReference type="Proteomes" id="UP000614334">
    <property type="component" value="Unassembled WGS sequence"/>
</dbReference>
<dbReference type="Gene3D" id="3.90.1150.10">
    <property type="entry name" value="Aspartate Aminotransferase, domain 1"/>
    <property type="match status" value="1"/>
</dbReference>
<name>A0A8H7H5G9_9AGAM</name>
<evidence type="ECO:0000313" key="10">
    <source>
        <dbReference type="EMBL" id="KAF8756901.1"/>
    </source>
</evidence>
<dbReference type="InterPro" id="IPR021115">
    <property type="entry name" value="Pyridoxal-P_BS"/>
</dbReference>
<comment type="similarity">
    <text evidence="2 7">Belongs to the group II decarboxylase family.</text>
</comment>
<evidence type="ECO:0000313" key="11">
    <source>
        <dbReference type="Proteomes" id="UP000650582"/>
    </source>
</evidence>
<evidence type="ECO:0000256" key="8">
    <source>
        <dbReference type="SAM" id="MobiDB-lite"/>
    </source>
</evidence>
<feature type="region of interest" description="Disordered" evidence="8">
    <location>
        <begin position="442"/>
        <end position="479"/>
    </location>
</feature>
<evidence type="ECO:0000256" key="3">
    <source>
        <dbReference type="ARBA" id="ARBA00022793"/>
    </source>
</evidence>